<dbReference type="Pfam" id="PF00106">
    <property type="entry name" value="adh_short"/>
    <property type="match status" value="1"/>
</dbReference>
<accession>A0A9W8YMA9</accession>
<evidence type="ECO:0000256" key="1">
    <source>
        <dbReference type="ARBA" id="ARBA00006484"/>
    </source>
</evidence>
<sequence length="288" mass="30578">MSEILIKDQDFQSLKGKVVIVTGGSSGIGLATVELLLANGAVVVNADLIAPATSPSGSYTFIQTDVTSWPQLNALFKKTKAQHSRIDHVFLNAGLGPRTDYLATDVDENGDLKEPPTTLLDVSLKGVMNTGTLAIYYMRQQPEGGSIVVNASVMGIQRCRAVDYATAKGAVYAYARGLHPLLASASIPIRVNTLAPTWAESAVLPGMRELMDKLGVELQPASAVARAAALLMADSSRNGQAIHVQCGKYQEIDEAVLFPAVDKIRGLNYPSEDEVLRRALTVLGGGEA</sequence>
<dbReference type="OrthoDB" id="5371740at2759"/>
<evidence type="ECO:0000256" key="2">
    <source>
        <dbReference type="ARBA" id="ARBA00022857"/>
    </source>
</evidence>
<dbReference type="PANTHER" id="PTHR43180">
    <property type="entry name" value="3-OXOACYL-(ACYL-CARRIER-PROTEIN) REDUCTASE (AFU_ORTHOLOGUE AFUA_6G11210)"/>
    <property type="match status" value="1"/>
</dbReference>
<dbReference type="Gene3D" id="3.40.50.720">
    <property type="entry name" value="NAD(P)-binding Rossmann-like Domain"/>
    <property type="match status" value="1"/>
</dbReference>
<evidence type="ECO:0000256" key="3">
    <source>
        <dbReference type="ARBA" id="ARBA00023002"/>
    </source>
</evidence>
<name>A0A9W8YMA9_9PEZI</name>
<evidence type="ECO:0000313" key="4">
    <source>
        <dbReference type="EMBL" id="KAJ4387366.1"/>
    </source>
</evidence>
<comment type="similarity">
    <text evidence="1">Belongs to the short-chain dehydrogenases/reductases (SDR) family.</text>
</comment>
<proteinExistence type="inferred from homology"/>
<evidence type="ECO:0008006" key="6">
    <source>
        <dbReference type="Google" id="ProtNLM"/>
    </source>
</evidence>
<dbReference type="Proteomes" id="UP001140453">
    <property type="component" value="Unassembled WGS sequence"/>
</dbReference>
<organism evidence="4 5">
    <name type="scientific">Gnomoniopsis smithogilvyi</name>
    <dbReference type="NCBI Taxonomy" id="1191159"/>
    <lineage>
        <taxon>Eukaryota</taxon>
        <taxon>Fungi</taxon>
        <taxon>Dikarya</taxon>
        <taxon>Ascomycota</taxon>
        <taxon>Pezizomycotina</taxon>
        <taxon>Sordariomycetes</taxon>
        <taxon>Sordariomycetidae</taxon>
        <taxon>Diaporthales</taxon>
        <taxon>Gnomoniaceae</taxon>
        <taxon>Gnomoniopsis</taxon>
    </lineage>
</organism>
<dbReference type="GO" id="GO:0016491">
    <property type="term" value="F:oxidoreductase activity"/>
    <property type="evidence" value="ECO:0007669"/>
    <property type="project" value="UniProtKB-KW"/>
</dbReference>
<dbReference type="PANTHER" id="PTHR43180:SF10">
    <property type="entry name" value="NAD(P)-BINDING PROTEIN"/>
    <property type="match status" value="1"/>
</dbReference>
<evidence type="ECO:0000313" key="5">
    <source>
        <dbReference type="Proteomes" id="UP001140453"/>
    </source>
</evidence>
<dbReference type="SUPFAM" id="SSF51735">
    <property type="entry name" value="NAD(P)-binding Rossmann-fold domains"/>
    <property type="match status" value="1"/>
</dbReference>
<gene>
    <name evidence="4" type="ORF">N0V93_007957</name>
</gene>
<dbReference type="InterPro" id="IPR036291">
    <property type="entry name" value="NAD(P)-bd_dom_sf"/>
</dbReference>
<keyword evidence="3" id="KW-0560">Oxidoreductase</keyword>
<reference evidence="4" key="1">
    <citation type="submission" date="2022-10" db="EMBL/GenBank/DDBJ databases">
        <title>Tapping the CABI collections for fungal endophytes: first genome assemblies for Collariella, Neodidymelliopsis, Ascochyta clinopodiicola, Didymella pomorum, Didymosphaeria variabile, Neocosmospora piperis and Neocucurbitaria cava.</title>
        <authorList>
            <person name="Hill R."/>
        </authorList>
    </citation>
    <scope>NUCLEOTIDE SEQUENCE</scope>
    <source>
        <strain evidence="4">IMI 355082</strain>
    </source>
</reference>
<dbReference type="InterPro" id="IPR020904">
    <property type="entry name" value="Sc_DH/Rdtase_CS"/>
</dbReference>
<dbReference type="PROSITE" id="PS00061">
    <property type="entry name" value="ADH_SHORT"/>
    <property type="match status" value="1"/>
</dbReference>
<comment type="caution">
    <text evidence="4">The sequence shown here is derived from an EMBL/GenBank/DDBJ whole genome shotgun (WGS) entry which is preliminary data.</text>
</comment>
<keyword evidence="5" id="KW-1185">Reference proteome</keyword>
<keyword evidence="2" id="KW-0521">NADP</keyword>
<protein>
    <recommendedName>
        <fullName evidence="6">Short-chain dehydrogenase</fullName>
    </recommendedName>
</protein>
<dbReference type="InterPro" id="IPR002347">
    <property type="entry name" value="SDR_fam"/>
</dbReference>
<dbReference type="PRINTS" id="PR00081">
    <property type="entry name" value="GDHRDH"/>
</dbReference>
<dbReference type="EMBL" id="JAPEVB010000005">
    <property type="protein sequence ID" value="KAJ4387366.1"/>
    <property type="molecule type" value="Genomic_DNA"/>
</dbReference>
<dbReference type="AlphaFoldDB" id="A0A9W8YMA9"/>